<sequence length="350" mass="40365">MKRSILLLFFCACFRICQAQSVLDGSEEGKRGDFRLMFYNVENLFDCFDDTLTLDNEFLPMGVRNWTWEKYKKKSQKVAKVILAAGGWEFPDLIGLCEIENRFVLDGIFKIGYLNNTGYEIIHRESPDRRGIDVALVYQPETFHPIDTSFLRLIYEGDSISTTREILYVKGKTHTEDTLHIFVNHWPSRWGGQLESENRRISAAKLLKEKVSEILADNSNALIVIMGDFNDYPDNKSLHNELNAMSPEKEICNNKLYNLAHPFLNKTGIGSHKYHGIWGMLDQFIVSGALLNKSGVLYCEPNNMSLFKPAFLLETDHTYFGQKPFRSFVGYKFNDGFSDHLPIVLDLWRK</sequence>
<feature type="signal peptide" evidence="1">
    <location>
        <begin position="1"/>
        <end position="19"/>
    </location>
</feature>
<proteinExistence type="predicted"/>
<name>A0A1Y1CG63_9BACT</name>
<dbReference type="InterPro" id="IPR005135">
    <property type="entry name" value="Endo/exonuclease/phosphatase"/>
</dbReference>
<keyword evidence="1" id="KW-0732">Signal</keyword>
<reference evidence="3 4" key="1">
    <citation type="journal article" date="2018" name="Mar. Genomics">
        <title>Complete genome sequence of Marinifilaceae bacterium strain SPP2, isolated from the Antarctic marine sediment.</title>
        <authorList>
            <person name="Watanabe M."/>
            <person name="Kojima H."/>
            <person name="Fukui M."/>
        </authorList>
    </citation>
    <scope>NUCLEOTIDE SEQUENCE [LARGE SCALE GENOMIC DNA]</scope>
    <source>
        <strain evidence="3 4">SPP2</strain>
    </source>
</reference>
<feature type="chain" id="PRO_5012214604" description="Endonuclease/exonuclease/phosphatase domain-containing protein" evidence="1">
    <location>
        <begin position="20"/>
        <end position="350"/>
    </location>
</feature>
<dbReference type="PANTHER" id="PTHR42834">
    <property type="entry name" value="ENDONUCLEASE/EXONUCLEASE/PHOSPHATASE FAMILY PROTEIN (AFU_ORTHOLOGUE AFUA_3G09210)"/>
    <property type="match status" value="1"/>
</dbReference>
<reference evidence="4" key="2">
    <citation type="journal article" date="2020" name="Antonie Van Leeuwenhoek">
        <title>Labilibaculum antarcticum sp. nov., a novel facultative anaerobic, psychrotorelant bacterium isolated from marine sediment of Antarctica.</title>
        <authorList>
            <person name="Watanabe M."/>
            <person name="Kojima H."/>
            <person name="Fukui M."/>
        </authorList>
    </citation>
    <scope>NUCLEOTIDE SEQUENCE [LARGE SCALE GENOMIC DNA]</scope>
    <source>
        <strain evidence="4">SPP2</strain>
    </source>
</reference>
<evidence type="ECO:0000259" key="2">
    <source>
        <dbReference type="Pfam" id="PF19580"/>
    </source>
</evidence>
<dbReference type="KEGG" id="mbas:ALGA_0972"/>
<dbReference type="EMBL" id="AP018042">
    <property type="protein sequence ID" value="BAX79359.1"/>
    <property type="molecule type" value="Genomic_DNA"/>
</dbReference>
<dbReference type="Pfam" id="PF19580">
    <property type="entry name" value="Exo_endo_phos_3"/>
    <property type="match status" value="1"/>
</dbReference>
<dbReference type="PANTHER" id="PTHR42834:SF1">
    <property type="entry name" value="ENDONUCLEASE_EXONUCLEASE_PHOSPHATASE FAMILY PROTEIN (AFU_ORTHOLOGUE AFUA_3G09210)"/>
    <property type="match status" value="1"/>
</dbReference>
<feature type="domain" description="Endonuclease/exonuclease/phosphatase" evidence="2">
    <location>
        <begin position="37"/>
        <end position="347"/>
    </location>
</feature>
<dbReference type="GO" id="GO:0003824">
    <property type="term" value="F:catalytic activity"/>
    <property type="evidence" value="ECO:0007669"/>
    <property type="project" value="InterPro"/>
</dbReference>
<dbReference type="RefSeq" id="WP_096428271.1">
    <property type="nucleotide sequence ID" value="NZ_AP018042.1"/>
</dbReference>
<dbReference type="OrthoDB" id="9802724at2"/>
<protein>
    <recommendedName>
        <fullName evidence="2">Endonuclease/exonuclease/phosphatase domain-containing protein</fullName>
    </recommendedName>
</protein>
<evidence type="ECO:0000313" key="3">
    <source>
        <dbReference type="EMBL" id="BAX79359.1"/>
    </source>
</evidence>
<dbReference type="Gene3D" id="3.60.10.10">
    <property type="entry name" value="Endonuclease/exonuclease/phosphatase"/>
    <property type="match status" value="1"/>
</dbReference>
<dbReference type="Proteomes" id="UP000218267">
    <property type="component" value="Chromosome"/>
</dbReference>
<keyword evidence="4" id="KW-1185">Reference proteome</keyword>
<gene>
    <name evidence="3" type="ORF">ALGA_0972</name>
</gene>
<accession>A0A1Y1CG63</accession>
<dbReference type="AlphaFoldDB" id="A0A1Y1CG63"/>
<dbReference type="InterPro" id="IPR036691">
    <property type="entry name" value="Endo/exonu/phosph_ase_sf"/>
</dbReference>
<organism evidence="3 4">
    <name type="scientific">Labilibaculum antarcticum</name>
    <dbReference type="NCBI Taxonomy" id="1717717"/>
    <lineage>
        <taxon>Bacteria</taxon>
        <taxon>Pseudomonadati</taxon>
        <taxon>Bacteroidota</taxon>
        <taxon>Bacteroidia</taxon>
        <taxon>Marinilabiliales</taxon>
        <taxon>Marinifilaceae</taxon>
        <taxon>Labilibaculum</taxon>
    </lineage>
</organism>
<evidence type="ECO:0000256" key="1">
    <source>
        <dbReference type="SAM" id="SignalP"/>
    </source>
</evidence>
<dbReference type="SUPFAM" id="SSF56219">
    <property type="entry name" value="DNase I-like"/>
    <property type="match status" value="1"/>
</dbReference>
<evidence type="ECO:0000313" key="4">
    <source>
        <dbReference type="Proteomes" id="UP000218267"/>
    </source>
</evidence>